<dbReference type="NCBIfam" id="TIGR00250">
    <property type="entry name" value="RNAse_H_YqgF"/>
    <property type="match status" value="1"/>
</dbReference>
<dbReference type="CDD" id="cd16964">
    <property type="entry name" value="YqgF"/>
    <property type="match status" value="1"/>
</dbReference>
<dbReference type="SUPFAM" id="SSF53098">
    <property type="entry name" value="Ribonuclease H-like"/>
    <property type="match status" value="1"/>
</dbReference>
<evidence type="ECO:0000256" key="2">
    <source>
        <dbReference type="ARBA" id="ARBA00022517"/>
    </source>
</evidence>
<dbReference type="EC" id="3.1.-.-" evidence="5"/>
<sequence length="137" mass="15243">MGRILAVDYGTKRVGLAVTDPLKIIATGLDTVHSKDVVQYLKDYLAKEEVEAFVVGVPYKDDGSPTNNTQHCKGFITTLKKQFPNLPVHEQDEAYTSVRAMESMIAAGSKKKDRRKKENIDKVSAVLILQEYLNSIS</sequence>
<accession>A0A848IU76</accession>
<dbReference type="AlphaFoldDB" id="A0A848IU76"/>
<dbReference type="Gene3D" id="3.30.420.140">
    <property type="entry name" value="YqgF/RNase H-like domain"/>
    <property type="match status" value="1"/>
</dbReference>
<evidence type="ECO:0000256" key="3">
    <source>
        <dbReference type="ARBA" id="ARBA00022722"/>
    </source>
</evidence>
<evidence type="ECO:0000259" key="6">
    <source>
        <dbReference type="SMART" id="SM00732"/>
    </source>
</evidence>
<evidence type="ECO:0000313" key="8">
    <source>
        <dbReference type="Proteomes" id="UP000559010"/>
    </source>
</evidence>
<reference evidence="7 8" key="1">
    <citation type="submission" date="2020-04" db="EMBL/GenBank/DDBJ databases">
        <title>Flammeovirgaceae bacterium KN852 isolated from deep sea.</title>
        <authorList>
            <person name="Zhang D.-C."/>
        </authorList>
    </citation>
    <scope>NUCLEOTIDE SEQUENCE [LARGE SCALE GENOMIC DNA]</scope>
    <source>
        <strain evidence="7 8">KN852</strain>
    </source>
</reference>
<keyword evidence="1 5" id="KW-0963">Cytoplasm</keyword>
<comment type="similarity">
    <text evidence="5">Belongs to the YqgF HJR family.</text>
</comment>
<dbReference type="Pfam" id="PF03652">
    <property type="entry name" value="RuvX"/>
    <property type="match status" value="1"/>
</dbReference>
<organism evidence="7 8">
    <name type="scientific">Marinigracilibium pacificum</name>
    <dbReference type="NCBI Taxonomy" id="2729599"/>
    <lineage>
        <taxon>Bacteria</taxon>
        <taxon>Pseudomonadati</taxon>
        <taxon>Bacteroidota</taxon>
        <taxon>Cytophagia</taxon>
        <taxon>Cytophagales</taxon>
        <taxon>Flammeovirgaceae</taxon>
        <taxon>Marinigracilibium</taxon>
    </lineage>
</organism>
<proteinExistence type="inferred from homology"/>
<dbReference type="InterPro" id="IPR037027">
    <property type="entry name" value="YqgF/RNaseH-like_dom_sf"/>
</dbReference>
<dbReference type="PANTHER" id="PTHR33317:SF4">
    <property type="entry name" value="POLYNUCLEOTIDYL TRANSFERASE, RIBONUCLEASE H-LIKE SUPERFAMILY PROTEIN"/>
    <property type="match status" value="1"/>
</dbReference>
<dbReference type="InterPro" id="IPR012337">
    <property type="entry name" value="RNaseH-like_sf"/>
</dbReference>
<evidence type="ECO:0000256" key="4">
    <source>
        <dbReference type="ARBA" id="ARBA00022801"/>
    </source>
</evidence>
<comment type="subcellular location">
    <subcellularLocation>
        <location evidence="5">Cytoplasm</location>
    </subcellularLocation>
</comment>
<dbReference type="RefSeq" id="WP_169677395.1">
    <property type="nucleotide sequence ID" value="NZ_JABBNU010000001.1"/>
</dbReference>
<keyword evidence="2 5" id="KW-0690">Ribosome biogenesis</keyword>
<dbReference type="EMBL" id="JABBNU010000001">
    <property type="protein sequence ID" value="NMM46761.1"/>
    <property type="molecule type" value="Genomic_DNA"/>
</dbReference>
<gene>
    <name evidence="7" type="primary">ruvX</name>
    <name evidence="7" type="ORF">HH304_00010</name>
</gene>
<dbReference type="GO" id="GO:0016788">
    <property type="term" value="F:hydrolase activity, acting on ester bonds"/>
    <property type="evidence" value="ECO:0007669"/>
    <property type="project" value="UniProtKB-UniRule"/>
</dbReference>
<dbReference type="GO" id="GO:0005829">
    <property type="term" value="C:cytosol"/>
    <property type="evidence" value="ECO:0007669"/>
    <property type="project" value="TreeGrafter"/>
</dbReference>
<dbReference type="Proteomes" id="UP000559010">
    <property type="component" value="Unassembled WGS sequence"/>
</dbReference>
<evidence type="ECO:0000256" key="1">
    <source>
        <dbReference type="ARBA" id="ARBA00022490"/>
    </source>
</evidence>
<name>A0A848IU76_9BACT</name>
<dbReference type="InterPro" id="IPR006641">
    <property type="entry name" value="YqgF/RNaseH-like_dom"/>
</dbReference>
<keyword evidence="4 5" id="KW-0378">Hydrolase</keyword>
<comment type="caution">
    <text evidence="7">The sequence shown here is derived from an EMBL/GenBank/DDBJ whole genome shotgun (WGS) entry which is preliminary data.</text>
</comment>
<dbReference type="HAMAP" id="MF_00651">
    <property type="entry name" value="Nuclease_YqgF"/>
    <property type="match status" value="1"/>
</dbReference>
<dbReference type="SMART" id="SM00732">
    <property type="entry name" value="YqgFc"/>
    <property type="match status" value="1"/>
</dbReference>
<protein>
    <recommendedName>
        <fullName evidence="5">Putative pre-16S rRNA nuclease</fullName>
        <ecNumber evidence="5">3.1.-.-</ecNumber>
    </recommendedName>
</protein>
<keyword evidence="3 5" id="KW-0540">Nuclease</keyword>
<dbReference type="InterPro" id="IPR005227">
    <property type="entry name" value="YqgF"/>
</dbReference>
<dbReference type="GO" id="GO:0000967">
    <property type="term" value="P:rRNA 5'-end processing"/>
    <property type="evidence" value="ECO:0007669"/>
    <property type="project" value="UniProtKB-UniRule"/>
</dbReference>
<feature type="domain" description="YqgF/RNase H-like" evidence="6">
    <location>
        <begin position="2"/>
        <end position="100"/>
    </location>
</feature>
<evidence type="ECO:0000313" key="7">
    <source>
        <dbReference type="EMBL" id="NMM46761.1"/>
    </source>
</evidence>
<keyword evidence="8" id="KW-1185">Reference proteome</keyword>
<evidence type="ECO:0000256" key="5">
    <source>
        <dbReference type="HAMAP-Rule" id="MF_00651"/>
    </source>
</evidence>
<dbReference type="PANTHER" id="PTHR33317">
    <property type="entry name" value="POLYNUCLEOTIDYL TRANSFERASE, RIBONUCLEASE H-LIKE SUPERFAMILY PROTEIN"/>
    <property type="match status" value="1"/>
</dbReference>
<dbReference type="GO" id="GO:0004518">
    <property type="term" value="F:nuclease activity"/>
    <property type="evidence" value="ECO:0007669"/>
    <property type="project" value="UniProtKB-KW"/>
</dbReference>
<comment type="function">
    <text evidence="5">Could be a nuclease involved in processing of the 5'-end of pre-16S rRNA.</text>
</comment>